<comment type="caution">
    <text evidence="3">The sequence shown here is derived from an EMBL/GenBank/DDBJ whole genome shotgun (WGS) entry which is preliminary data.</text>
</comment>
<gene>
    <name evidence="3" type="ORF">ZYGR_0I07390</name>
</gene>
<feature type="compositionally biased region" description="Polar residues" evidence="1">
    <location>
        <begin position="240"/>
        <end position="251"/>
    </location>
</feature>
<evidence type="ECO:0000313" key="4">
    <source>
        <dbReference type="Proteomes" id="UP000187013"/>
    </source>
</evidence>
<feature type="compositionally biased region" description="Low complexity" evidence="1">
    <location>
        <begin position="376"/>
        <end position="393"/>
    </location>
</feature>
<dbReference type="EMBL" id="BDGX01000009">
    <property type="protein sequence ID" value="GAV48442.1"/>
    <property type="molecule type" value="Genomic_DNA"/>
</dbReference>
<feature type="region of interest" description="Disordered" evidence="1">
    <location>
        <begin position="348"/>
        <end position="404"/>
    </location>
</feature>
<dbReference type="SMART" id="SM00312">
    <property type="entry name" value="PX"/>
    <property type="match status" value="1"/>
</dbReference>
<accession>A0A1Q2ZYB5</accession>
<dbReference type="InterPro" id="IPR036871">
    <property type="entry name" value="PX_dom_sf"/>
</dbReference>
<dbReference type="Gene3D" id="3.30.1520.10">
    <property type="entry name" value="Phox-like domain"/>
    <property type="match status" value="1"/>
</dbReference>
<dbReference type="PROSITE" id="PS50195">
    <property type="entry name" value="PX"/>
    <property type="match status" value="1"/>
</dbReference>
<protein>
    <recommendedName>
        <fullName evidence="2">PX domain-containing protein</fullName>
    </recommendedName>
</protein>
<dbReference type="PANTHER" id="PTHR47185:SF1">
    <property type="entry name" value="PX DOMAIN-CONTAINING PROTEIN YPR097W"/>
    <property type="match status" value="1"/>
</dbReference>
<dbReference type="InterPro" id="IPR001683">
    <property type="entry name" value="PX_dom"/>
</dbReference>
<dbReference type="Pfam" id="PF00787">
    <property type="entry name" value="PX"/>
    <property type="match status" value="1"/>
</dbReference>
<proteinExistence type="predicted"/>
<sequence>MSVVLTPTEEHYLKRELLKRQLNQEFEALNDPFALRKFGFPFSSEDPTKNTKFSKGRSLKRIIPTRGGANKTGEDGLDNYINSDTQFPMLSYVLEEIVMPFPLLSKDLAMDEEFWQRKVQVFYEHFQSLGFSESFDREEATKRKRISTKLNKAILLLFNSGIGASKEVKYYEEDKFQLQSDKTKKATKAGEISMPTRENLRNYVTSEPIWINGWDVNVIAVVSESVLFDKPDSAKKKTRSVSASNDPNSRTPQKEKRGYPSWMKPKFYMPSGSSSFFSKLSISDSGTKLSKHETFFLLRIKQESNPDNTIFIAKSYEEFKKLSHQLKNEFPGKKLSHLPHRTKKSISVMTQPDNTNNANANNNKPPGTPKEKVVASMPLDSPTTPSTPTLAASESETSSIADDTGSTDAWDLDEFQDASDVKSNHLIGERMRTLLRQYLRSLCGDEEVSCSLNFSNFLTSGPLQKESFSKELLEDIKHRELVDVANLENQVNFQKLALKRSVELQDAMKEFKTSLLKDDSYLLSLVGEFKVKTKVSELSPLLQSFVEWCKVYVSSTIYQVFLGNDSGYEFYTQVKRLHKLMPYSMMAQIMRFTNPMGIMKGMMDLFMAQPFGGQSLLQTMFSTILADDLKGQEKIIHELEHKILHEASEAREVIECLKKCVFDNENGKIVDMRRVHDEADSMMIPSCLVALLKSTETGIVSSTAVADVIESYTAWKSLKTVPQDQITQDLENEALYFTRVKELLQLYVRERDKKLMKKLWQDPELSQLLRSILTLIYEPMVRIFKVARVDIALKNFEKFMNDLIKLIDEIHDGKYGLSTQFNVVDSINNLLTKHQDAFINFIHEVYIHDAEGIFEGFITWIVGIVRILQRSKFSGSENRIDFDALLQSSNVDAGLVKQQVAQVIQRKQEARAVYSELLEVKMLKEEKSLQNTGKVLENKWKQVGSLVMPTNGESLGIDDGDLVDLDLDASDYENLKHDDDIELEKKYRKILEKQVDIHEIEKFGDEAFAGKLKTLLFQNAL</sequence>
<evidence type="ECO:0000256" key="1">
    <source>
        <dbReference type="SAM" id="MobiDB-lite"/>
    </source>
</evidence>
<evidence type="ECO:0000313" key="3">
    <source>
        <dbReference type="EMBL" id="GAV48442.1"/>
    </source>
</evidence>
<reference evidence="3 4" key="1">
    <citation type="submission" date="2016-08" db="EMBL/GenBank/DDBJ databases">
        <title>Draft genome sequence of allopolyploid Zygosaccharomyces rouxii.</title>
        <authorList>
            <person name="Watanabe J."/>
            <person name="Uehara K."/>
            <person name="Mogi Y."/>
            <person name="Tsukioka Y."/>
        </authorList>
    </citation>
    <scope>NUCLEOTIDE SEQUENCE [LARGE SCALE GENOMIC DNA]</scope>
    <source>
        <strain evidence="3 4">NBRC 110957</strain>
    </source>
</reference>
<dbReference type="InterPro" id="IPR024555">
    <property type="entry name" value="PX-associated"/>
</dbReference>
<dbReference type="PANTHER" id="PTHR47185">
    <property type="entry name" value="PX DOMAIN-CONTAINING PROTEIN YPR097W"/>
    <property type="match status" value="1"/>
</dbReference>
<feature type="region of interest" description="Disordered" evidence="1">
    <location>
        <begin position="236"/>
        <end position="262"/>
    </location>
</feature>
<dbReference type="eggNOG" id="KOG2273">
    <property type="taxonomic scope" value="Eukaryota"/>
</dbReference>
<dbReference type="Pfam" id="PF12828">
    <property type="entry name" value="PXB"/>
    <property type="match status" value="1"/>
</dbReference>
<dbReference type="InterPro" id="IPR047168">
    <property type="entry name" value="LEC1-like"/>
</dbReference>
<feature type="compositionally biased region" description="Polar residues" evidence="1">
    <location>
        <begin position="394"/>
        <end position="404"/>
    </location>
</feature>
<dbReference type="Pfam" id="PF12825">
    <property type="entry name" value="DUF3818"/>
    <property type="match status" value="1"/>
</dbReference>
<dbReference type="OrthoDB" id="2117459at2759"/>
<evidence type="ECO:0000259" key="2">
    <source>
        <dbReference type="PROSITE" id="PS50195"/>
    </source>
</evidence>
<dbReference type="InterPro" id="IPR024554">
    <property type="entry name" value="LEC1-like_C"/>
</dbReference>
<dbReference type="GO" id="GO:0035091">
    <property type="term" value="F:phosphatidylinositol binding"/>
    <property type="evidence" value="ECO:0007669"/>
    <property type="project" value="EnsemblFungi"/>
</dbReference>
<organism evidence="3 4">
    <name type="scientific">Zygosaccharomyces rouxii</name>
    <dbReference type="NCBI Taxonomy" id="4956"/>
    <lineage>
        <taxon>Eukaryota</taxon>
        <taxon>Fungi</taxon>
        <taxon>Dikarya</taxon>
        <taxon>Ascomycota</taxon>
        <taxon>Saccharomycotina</taxon>
        <taxon>Saccharomycetes</taxon>
        <taxon>Saccharomycetales</taxon>
        <taxon>Saccharomycetaceae</taxon>
        <taxon>Zygosaccharomyces</taxon>
    </lineage>
</organism>
<feature type="compositionally biased region" description="Low complexity" evidence="1">
    <location>
        <begin position="354"/>
        <end position="363"/>
    </location>
</feature>
<feature type="domain" description="PX" evidence="2">
    <location>
        <begin position="274"/>
        <end position="465"/>
    </location>
</feature>
<dbReference type="SUPFAM" id="SSF64268">
    <property type="entry name" value="PX domain"/>
    <property type="match status" value="1"/>
</dbReference>
<dbReference type="Proteomes" id="UP000187013">
    <property type="component" value="Unassembled WGS sequence"/>
</dbReference>
<name>A0A1Q2ZYB5_ZYGRO</name>
<dbReference type="OMA" id="QLWQDPE"/>
<dbReference type="AlphaFoldDB" id="A0A1Q2ZYB5"/>